<dbReference type="EMBL" id="SNZV01000007">
    <property type="protein sequence ID" value="TDS11938.1"/>
    <property type="molecule type" value="Genomic_DNA"/>
</dbReference>
<organism evidence="3 4">
    <name type="scientific">Sphingobacterium paludis</name>
    <dbReference type="NCBI Taxonomy" id="1476465"/>
    <lineage>
        <taxon>Bacteria</taxon>
        <taxon>Pseudomonadati</taxon>
        <taxon>Bacteroidota</taxon>
        <taxon>Sphingobacteriia</taxon>
        <taxon>Sphingobacteriales</taxon>
        <taxon>Sphingobacteriaceae</taxon>
        <taxon>Sphingobacterium</taxon>
    </lineage>
</organism>
<keyword evidence="1" id="KW-0479">Metal-binding</keyword>
<evidence type="ECO:0000256" key="2">
    <source>
        <dbReference type="ARBA" id="ARBA00022833"/>
    </source>
</evidence>
<dbReference type="AlphaFoldDB" id="A0A4V6PZX2"/>
<evidence type="ECO:0000313" key="3">
    <source>
        <dbReference type="EMBL" id="TDS11938.1"/>
    </source>
</evidence>
<reference evidence="3 4" key="1">
    <citation type="submission" date="2019-03" db="EMBL/GenBank/DDBJ databases">
        <title>Genomic Encyclopedia of Type Strains, Phase III (KMG-III): the genomes of soil and plant-associated and newly described type strains.</title>
        <authorList>
            <person name="Whitman W."/>
        </authorList>
    </citation>
    <scope>NUCLEOTIDE SEQUENCE [LARGE SCALE GENOMIC DNA]</scope>
    <source>
        <strain evidence="3 4">CGMCC 1.12801</strain>
    </source>
</reference>
<dbReference type="GO" id="GO:0046872">
    <property type="term" value="F:metal ion binding"/>
    <property type="evidence" value="ECO:0007669"/>
    <property type="project" value="UniProtKB-KW"/>
</dbReference>
<keyword evidence="3" id="KW-0413">Isomerase</keyword>
<dbReference type="CDD" id="cd07010">
    <property type="entry name" value="cupin_PMI_type_I_N_bac"/>
    <property type="match status" value="1"/>
</dbReference>
<dbReference type="Gene3D" id="2.60.120.10">
    <property type="entry name" value="Jelly Rolls"/>
    <property type="match status" value="2"/>
</dbReference>
<dbReference type="InterPro" id="IPR014710">
    <property type="entry name" value="RmlC-like_jellyroll"/>
</dbReference>
<dbReference type="GO" id="GO:0016853">
    <property type="term" value="F:isomerase activity"/>
    <property type="evidence" value="ECO:0007669"/>
    <property type="project" value="UniProtKB-KW"/>
</dbReference>
<dbReference type="Proteomes" id="UP000294752">
    <property type="component" value="Unassembled WGS sequence"/>
</dbReference>
<comment type="caution">
    <text evidence="3">The sequence shown here is derived from an EMBL/GenBank/DDBJ whole genome shotgun (WGS) entry which is preliminary data.</text>
</comment>
<proteinExistence type="predicted"/>
<keyword evidence="2" id="KW-0862">Zinc</keyword>
<sequence>MELKTKAVSTTDTSIWRQSGERLLPNAVEQGVQRKTSYDIYPFHSLGAGKIADHRALADWIIAQGTVLLDGYVGVFWSEVESLLQQEFDQRAVTVRWVRTQDYIKKDDVLEKMVSPFLGAADSVWGTKTTLQLSDFFEDGYREQKPAIDGELCIVIGMGAALLPWDVPVIYLDIPKNEIQYRMRAGAINNIGSVKRLTPTAIYKRFYFVDWVVLNDYKAQIAPRISIVADAQRVDSLHWLYAADLRNALHEMGQSVFRVRPWFEAGAWGGHWMQEHIDGLNKDEVNYAWSFELIVPENGLLLESSGKLVEVAFDWLMLFENEAVLGKHASVFKTEFPIRFDFLDTFDGGNLSIQCHPSLPYIRKHFGESITQDETYYILDCKPDAQVYLGFQEDIDPVAFRKALDESQHVQEPMDIEQYVQVLPAKKHDLFLIPNGTVHSAGSNNLVLEISATPYIFTFKMYDWMRLGLDGKPRPINIAHAFQNLNFDRKGEEVGKTLLSRPYVLQEGADWQLIHLPTHADHFYDVHRLEFDNEISVETQHVCHVLMLVEGSTIVLETQDGTTKQFQYAETFVIPAAAGSYKLRNAGQGRAKVVKAFVRDNVDKYLFNNKEND</sequence>
<evidence type="ECO:0000256" key="1">
    <source>
        <dbReference type="ARBA" id="ARBA00022723"/>
    </source>
</evidence>
<evidence type="ECO:0000313" key="4">
    <source>
        <dbReference type="Proteomes" id="UP000294752"/>
    </source>
</evidence>
<protein>
    <submittedName>
        <fullName evidence="3">Mannose-6-phosphate isomerase class I</fullName>
    </submittedName>
</protein>
<name>A0A4V6PZX2_9SPHI</name>
<dbReference type="PANTHER" id="PTHR42742:SF3">
    <property type="entry name" value="FRUCTOKINASE"/>
    <property type="match status" value="1"/>
</dbReference>
<accession>A0A4V6PZX2</accession>
<dbReference type="PANTHER" id="PTHR42742">
    <property type="entry name" value="TRANSCRIPTIONAL REPRESSOR MPRA"/>
    <property type="match status" value="1"/>
</dbReference>
<keyword evidence="4" id="KW-1185">Reference proteome</keyword>
<dbReference type="RefSeq" id="WP_133641372.1">
    <property type="nucleotide sequence ID" value="NZ_SNZV01000007.1"/>
</dbReference>
<dbReference type="InterPro" id="IPR011051">
    <property type="entry name" value="RmlC_Cupin_sf"/>
</dbReference>
<dbReference type="OrthoDB" id="9808275at2"/>
<gene>
    <name evidence="3" type="ORF">B0I21_107290</name>
</gene>
<dbReference type="InterPro" id="IPR051804">
    <property type="entry name" value="Carb_Metab_Reg_Kinase/Isom"/>
</dbReference>
<dbReference type="SUPFAM" id="SSF51182">
    <property type="entry name" value="RmlC-like cupins"/>
    <property type="match status" value="1"/>
</dbReference>